<keyword evidence="1" id="KW-0831">Ubiquinone biosynthesis</keyword>
<protein>
    <recommendedName>
        <fullName evidence="1">Ubiquinone biosynthesis protein UbiU</fullName>
    </recommendedName>
</protein>
<dbReference type="PANTHER" id="PTHR30217:SF3">
    <property type="entry name" value="UBIQUINONE BIOSYNTHESIS PROTEIN UBIU"/>
    <property type="match status" value="1"/>
</dbReference>
<name>A0A426QJ16_9GAMM</name>
<comment type="pathway">
    <text evidence="1">Cofactor biosynthesis; ubiquinone biosynthesis.</text>
</comment>
<dbReference type="InterPro" id="IPR043692">
    <property type="entry name" value="UbiU"/>
</dbReference>
<accession>A0A426QJ16</accession>
<comment type="caution">
    <text evidence="2">The sequence shown here is derived from an EMBL/GenBank/DDBJ whole genome shotgun (WGS) entry which is preliminary data.</text>
</comment>
<keyword evidence="1" id="KW-0411">Iron-sulfur</keyword>
<dbReference type="InterPro" id="IPR051454">
    <property type="entry name" value="RNA/ubiquinone_mod_enzymes"/>
</dbReference>
<dbReference type="GO" id="GO:0006744">
    <property type="term" value="P:ubiquinone biosynthetic process"/>
    <property type="evidence" value="ECO:0007669"/>
    <property type="project" value="UniProtKB-UniRule"/>
</dbReference>
<feature type="binding site" evidence="1">
    <location>
        <position position="193"/>
    </location>
    <ligand>
        <name>[4Fe-4S] cluster</name>
        <dbReference type="ChEBI" id="CHEBI:49883"/>
    </ligand>
</feature>
<dbReference type="InterPro" id="IPR001539">
    <property type="entry name" value="Peptidase_U32"/>
</dbReference>
<dbReference type="HAMAP" id="MF_02232">
    <property type="entry name" value="UbiU"/>
    <property type="match status" value="1"/>
</dbReference>
<dbReference type="PANTHER" id="PTHR30217">
    <property type="entry name" value="PEPTIDASE U32 FAMILY"/>
    <property type="match status" value="1"/>
</dbReference>
<dbReference type="GO" id="GO:0046872">
    <property type="term" value="F:metal ion binding"/>
    <property type="evidence" value="ECO:0007669"/>
    <property type="project" value="UniProtKB-KW"/>
</dbReference>
<dbReference type="AlphaFoldDB" id="A0A426QJ16"/>
<dbReference type="EMBL" id="QZMU01000001">
    <property type="protein sequence ID" value="RRQ21730.1"/>
    <property type="molecule type" value="Genomic_DNA"/>
</dbReference>
<comment type="similarity">
    <text evidence="1">Belongs to the peptidase U32 family. UbiU subfamily.</text>
</comment>
<keyword evidence="1" id="KW-0479">Metal-binding</keyword>
<feature type="binding site" evidence="1">
    <location>
        <position position="232"/>
    </location>
    <ligand>
        <name>[4Fe-4S] cluster</name>
        <dbReference type="ChEBI" id="CHEBI:49883"/>
    </ligand>
</feature>
<evidence type="ECO:0000256" key="1">
    <source>
        <dbReference type="HAMAP-Rule" id="MF_02232"/>
    </source>
</evidence>
<dbReference type="UniPathway" id="UPA00232"/>
<gene>
    <name evidence="1" type="primary">ubiU</name>
    <name evidence="2" type="ORF">D6C00_07040</name>
</gene>
<keyword evidence="3" id="KW-1185">Reference proteome</keyword>
<comment type="subunit">
    <text evidence="1">Forms a heterodimer with UbiV.</text>
</comment>
<proteinExistence type="inferred from homology"/>
<reference evidence="2 3" key="1">
    <citation type="journal article" date="2010" name="Int. J. Syst. Evol. Microbiol.">
        <title>Thiohalobacter thiocyanaticus gen. nov., sp. nov., a moderately halophilic, sulfur-oxidizing gammaproteobacterium from hypersaline lakes, that utilizes thiocyanate.</title>
        <authorList>
            <person name="Sorokin D.Y."/>
            <person name="Kovaleva O.L."/>
            <person name="Tourova T.P."/>
            <person name="Muyzer G."/>
        </authorList>
    </citation>
    <scope>NUCLEOTIDE SEQUENCE [LARGE SCALE GENOMIC DNA]</scope>
    <source>
        <strain evidence="2 3">Hrh1</strain>
    </source>
</reference>
<organism evidence="2 3">
    <name type="scientific">Thiohalobacter thiocyanaticus</name>
    <dbReference type="NCBI Taxonomy" id="585455"/>
    <lineage>
        <taxon>Bacteria</taxon>
        <taxon>Pseudomonadati</taxon>
        <taxon>Pseudomonadota</taxon>
        <taxon>Gammaproteobacteria</taxon>
        <taxon>Thiohalobacterales</taxon>
        <taxon>Thiohalobacteraceae</taxon>
        <taxon>Thiohalobacter</taxon>
    </lineage>
</organism>
<evidence type="ECO:0000313" key="2">
    <source>
        <dbReference type="EMBL" id="RRQ21730.1"/>
    </source>
</evidence>
<dbReference type="Proteomes" id="UP000287798">
    <property type="component" value="Unassembled WGS sequence"/>
</dbReference>
<evidence type="ECO:0000313" key="3">
    <source>
        <dbReference type="Proteomes" id="UP000287798"/>
    </source>
</evidence>
<dbReference type="OrthoDB" id="9807498at2"/>
<keyword evidence="1" id="KW-0004">4Fe-4S</keyword>
<dbReference type="RefSeq" id="WP_125181073.1">
    <property type="nucleotide sequence ID" value="NZ_QZMU01000001.1"/>
</dbReference>
<dbReference type="Pfam" id="PF01136">
    <property type="entry name" value="Peptidase_U32"/>
    <property type="match status" value="1"/>
</dbReference>
<comment type="cofactor">
    <cofactor evidence="1">
        <name>[4Fe-4S] cluster</name>
        <dbReference type="ChEBI" id="CHEBI:49883"/>
    </cofactor>
</comment>
<sequence>MELVCPAGNLPSLKAAVEAGADAVYLGFRDDTNARHFAGLNFNREQLREGVAYAHARGRQVLLAINTYARPEGWARWQQAVDRAVELGVDALIVADMGVLEYVAQRYPEQRLHLSVQASATSVEALRFYQEQFGIRRAVLPRVLSLRQVAALVEKSPVEIEVFGFGSLCVMAEGRCYLSSYVTGESPNTCGACSPARFVDWQEHNDGLHTRLNGVLIDRFLPEEQAGYPTLCKGRFDVCGRVGYAIESPTSLNTLDLLPQLLAAGVAAVKLEGRQRSPAYVARVSRVWREAIDTCCRDPDGYRPRPEWLVALDEVAEGACTTPGAYHRPWQ</sequence>
<dbReference type="GO" id="GO:0051539">
    <property type="term" value="F:4 iron, 4 sulfur cluster binding"/>
    <property type="evidence" value="ECO:0007669"/>
    <property type="project" value="UniProtKB-UniRule"/>
</dbReference>
<feature type="binding site" evidence="1">
    <location>
        <position position="169"/>
    </location>
    <ligand>
        <name>[4Fe-4S] cluster</name>
        <dbReference type="ChEBI" id="CHEBI:49883"/>
    </ligand>
</feature>
<feature type="binding site" evidence="1">
    <location>
        <position position="176"/>
    </location>
    <ligand>
        <name>[4Fe-4S] cluster</name>
        <dbReference type="ChEBI" id="CHEBI:49883"/>
    </ligand>
</feature>
<keyword evidence="1" id="KW-0408">Iron</keyword>
<comment type="function">
    <text evidence="1">Required for O(2)-independent ubiquinone (coenzyme Q) biosynthesis. Together with UbiV, is essential for the C6-hydroxylation reaction in the oxygen-independent ubiquinone biosynthesis pathway.</text>
</comment>
<dbReference type="PROSITE" id="PS01276">
    <property type="entry name" value="PEPTIDASE_U32"/>
    <property type="match status" value="1"/>
</dbReference>